<evidence type="ECO:0000256" key="2">
    <source>
        <dbReference type="ARBA" id="ARBA00012438"/>
    </source>
</evidence>
<keyword evidence="10" id="KW-0472">Membrane</keyword>
<reference evidence="14 15" key="1">
    <citation type="submission" date="2019-03" db="EMBL/GenBank/DDBJ databases">
        <title>Draft genome sequences of novel Actinobacteria.</title>
        <authorList>
            <person name="Sahin N."/>
            <person name="Ay H."/>
            <person name="Saygin H."/>
        </authorList>
    </citation>
    <scope>NUCLEOTIDE SEQUENCE [LARGE SCALE GENOMIC DNA]</scope>
    <source>
        <strain evidence="14 15">6K102</strain>
    </source>
</reference>
<evidence type="ECO:0000259" key="12">
    <source>
        <dbReference type="Pfam" id="PF07730"/>
    </source>
</evidence>
<dbReference type="EMBL" id="SMLD01000041">
    <property type="protein sequence ID" value="TDE52816.1"/>
    <property type="molecule type" value="Genomic_DNA"/>
</dbReference>
<dbReference type="Gene3D" id="3.30.565.10">
    <property type="entry name" value="Histidine kinase-like ATPase, C-terminal domain"/>
    <property type="match status" value="1"/>
</dbReference>
<dbReference type="RefSeq" id="WP_132631468.1">
    <property type="nucleotide sequence ID" value="NZ_SMLD01000041.1"/>
</dbReference>
<sequence>MFANVPGVVRSWPGSWRARSTLAKDGALAALLTSLAFVPTLSVISAQLGDLPARPADVPAMALVLAQSAPLAVRRRWPAACLVVVGAAFAVHQALSYPPTFASIGLYLAVYAAGAHQRRFRHGLAAAAGAGYVVLAVVLDHLGSPNRAQDFLAFFLILVVVWMAGAGMRRRQAEEAERRRLAADMAKASERARIARELHDVVTHHVTAMVVQADAAGLVVAAAPDRAEAGLASIGDTGRRALTELRHLLGVLEATGEPDAADGRTPALGGIGELVEQARASGQPVELAEHGEARPRPADVELAAYRVVQEALTNAMKHAAGRPTRVTVHHDPERITIEVTSDGPAGDGPAGAAPAVPSGGRGLEGLRRRLRALDGDLVAAGAPGGGFSVRASIPASVPASTPVRSRA</sequence>
<keyword evidence="8" id="KW-0902">Two-component regulatory system</keyword>
<dbReference type="PANTHER" id="PTHR24421:SF10">
    <property type="entry name" value="NITRATE_NITRITE SENSOR PROTEIN NARQ"/>
    <property type="match status" value="1"/>
</dbReference>
<evidence type="ECO:0000256" key="5">
    <source>
        <dbReference type="ARBA" id="ARBA00022741"/>
    </source>
</evidence>
<accession>A0A4R5FJ83</accession>
<dbReference type="Pfam" id="PF07730">
    <property type="entry name" value="HisKA_3"/>
    <property type="match status" value="1"/>
</dbReference>
<dbReference type="InterPro" id="IPR011712">
    <property type="entry name" value="Sig_transdc_His_kin_sub3_dim/P"/>
</dbReference>
<dbReference type="AlphaFoldDB" id="A0A4R5FJ83"/>
<feature type="transmembrane region" description="Helical" evidence="10">
    <location>
        <begin position="122"/>
        <end position="139"/>
    </location>
</feature>
<comment type="caution">
    <text evidence="14">The sequence shown here is derived from an EMBL/GenBank/DDBJ whole genome shotgun (WGS) entry which is preliminary data.</text>
</comment>
<feature type="region of interest" description="Disordered" evidence="9">
    <location>
        <begin position="339"/>
        <end position="362"/>
    </location>
</feature>
<feature type="region of interest" description="Disordered" evidence="9">
    <location>
        <begin position="384"/>
        <end position="407"/>
    </location>
</feature>
<name>A0A4R5FJ83_9ACTN</name>
<dbReference type="InterPro" id="IPR003594">
    <property type="entry name" value="HATPase_dom"/>
</dbReference>
<dbReference type="GO" id="GO:0000155">
    <property type="term" value="F:phosphorelay sensor kinase activity"/>
    <property type="evidence" value="ECO:0007669"/>
    <property type="project" value="InterPro"/>
</dbReference>
<protein>
    <recommendedName>
        <fullName evidence="2">histidine kinase</fullName>
        <ecNumber evidence="2">2.7.13.3</ecNumber>
    </recommendedName>
</protein>
<keyword evidence="10" id="KW-0812">Transmembrane</keyword>
<dbReference type="InterPro" id="IPR036890">
    <property type="entry name" value="HATPase_C_sf"/>
</dbReference>
<dbReference type="GO" id="GO:0005524">
    <property type="term" value="F:ATP binding"/>
    <property type="evidence" value="ECO:0007669"/>
    <property type="project" value="UniProtKB-KW"/>
</dbReference>
<proteinExistence type="predicted"/>
<feature type="transmembrane region" description="Helical" evidence="10">
    <location>
        <begin position="27"/>
        <end position="48"/>
    </location>
</feature>
<feature type="domain" description="DUF7134" evidence="13">
    <location>
        <begin position="16"/>
        <end position="172"/>
    </location>
</feature>
<dbReference type="PANTHER" id="PTHR24421">
    <property type="entry name" value="NITRATE/NITRITE SENSOR PROTEIN NARX-RELATED"/>
    <property type="match status" value="1"/>
</dbReference>
<gene>
    <name evidence="14" type="ORF">E1295_17995</name>
</gene>
<keyword evidence="15" id="KW-1185">Reference proteome</keyword>
<dbReference type="Gene3D" id="1.20.5.1930">
    <property type="match status" value="1"/>
</dbReference>
<keyword evidence="3" id="KW-0597">Phosphoprotein</keyword>
<evidence type="ECO:0000256" key="4">
    <source>
        <dbReference type="ARBA" id="ARBA00022679"/>
    </source>
</evidence>
<keyword evidence="4" id="KW-0808">Transferase</keyword>
<keyword evidence="5" id="KW-0547">Nucleotide-binding</keyword>
<comment type="catalytic activity">
    <reaction evidence="1">
        <text>ATP + protein L-histidine = ADP + protein N-phospho-L-histidine.</text>
        <dbReference type="EC" id="2.7.13.3"/>
    </reaction>
</comment>
<feature type="domain" description="Histidine kinase/HSP90-like ATPase" evidence="11">
    <location>
        <begin position="301"/>
        <end position="395"/>
    </location>
</feature>
<dbReference type="InterPro" id="IPR055558">
    <property type="entry name" value="DUF7134"/>
</dbReference>
<dbReference type="Pfam" id="PF02518">
    <property type="entry name" value="HATPase_c"/>
    <property type="match status" value="1"/>
</dbReference>
<evidence type="ECO:0000259" key="13">
    <source>
        <dbReference type="Pfam" id="PF23539"/>
    </source>
</evidence>
<dbReference type="InterPro" id="IPR050482">
    <property type="entry name" value="Sensor_HK_TwoCompSys"/>
</dbReference>
<evidence type="ECO:0000256" key="3">
    <source>
        <dbReference type="ARBA" id="ARBA00022553"/>
    </source>
</evidence>
<feature type="transmembrane region" description="Helical" evidence="10">
    <location>
        <begin position="151"/>
        <end position="168"/>
    </location>
</feature>
<dbReference type="EC" id="2.7.13.3" evidence="2"/>
<evidence type="ECO:0000256" key="8">
    <source>
        <dbReference type="ARBA" id="ARBA00023012"/>
    </source>
</evidence>
<feature type="transmembrane region" description="Helical" evidence="10">
    <location>
        <begin position="77"/>
        <end position="110"/>
    </location>
</feature>
<evidence type="ECO:0000313" key="14">
    <source>
        <dbReference type="EMBL" id="TDE52816.1"/>
    </source>
</evidence>
<dbReference type="Proteomes" id="UP000295136">
    <property type="component" value="Unassembled WGS sequence"/>
</dbReference>
<evidence type="ECO:0000256" key="10">
    <source>
        <dbReference type="SAM" id="Phobius"/>
    </source>
</evidence>
<dbReference type="GO" id="GO:0046983">
    <property type="term" value="F:protein dimerization activity"/>
    <property type="evidence" value="ECO:0007669"/>
    <property type="project" value="InterPro"/>
</dbReference>
<dbReference type="Pfam" id="PF23539">
    <property type="entry name" value="DUF7134"/>
    <property type="match status" value="1"/>
</dbReference>
<dbReference type="SUPFAM" id="SSF55874">
    <property type="entry name" value="ATPase domain of HSP90 chaperone/DNA topoisomerase II/histidine kinase"/>
    <property type="match status" value="1"/>
</dbReference>
<evidence type="ECO:0000313" key="15">
    <source>
        <dbReference type="Proteomes" id="UP000295136"/>
    </source>
</evidence>
<evidence type="ECO:0000256" key="1">
    <source>
        <dbReference type="ARBA" id="ARBA00000085"/>
    </source>
</evidence>
<feature type="compositionally biased region" description="Polar residues" evidence="9">
    <location>
        <begin position="398"/>
        <end position="407"/>
    </location>
</feature>
<keyword evidence="10" id="KW-1133">Transmembrane helix</keyword>
<feature type="domain" description="Signal transduction histidine kinase subgroup 3 dimerisation and phosphoacceptor" evidence="12">
    <location>
        <begin position="190"/>
        <end position="254"/>
    </location>
</feature>
<dbReference type="GO" id="GO:0016020">
    <property type="term" value="C:membrane"/>
    <property type="evidence" value="ECO:0007669"/>
    <property type="project" value="InterPro"/>
</dbReference>
<organism evidence="14 15">
    <name type="scientific">Nonomuraea mesophila</name>
    <dbReference type="NCBI Taxonomy" id="2530382"/>
    <lineage>
        <taxon>Bacteria</taxon>
        <taxon>Bacillati</taxon>
        <taxon>Actinomycetota</taxon>
        <taxon>Actinomycetes</taxon>
        <taxon>Streptosporangiales</taxon>
        <taxon>Streptosporangiaceae</taxon>
        <taxon>Nonomuraea</taxon>
    </lineage>
</organism>
<evidence type="ECO:0000256" key="6">
    <source>
        <dbReference type="ARBA" id="ARBA00022777"/>
    </source>
</evidence>
<dbReference type="CDD" id="cd16917">
    <property type="entry name" value="HATPase_UhpB-NarQ-NarX-like"/>
    <property type="match status" value="1"/>
</dbReference>
<keyword evidence="7" id="KW-0067">ATP-binding</keyword>
<evidence type="ECO:0000256" key="7">
    <source>
        <dbReference type="ARBA" id="ARBA00022840"/>
    </source>
</evidence>
<evidence type="ECO:0000259" key="11">
    <source>
        <dbReference type="Pfam" id="PF02518"/>
    </source>
</evidence>
<keyword evidence="6 14" id="KW-0418">Kinase</keyword>
<evidence type="ECO:0000256" key="9">
    <source>
        <dbReference type="SAM" id="MobiDB-lite"/>
    </source>
</evidence>